<dbReference type="GO" id="GO:0016810">
    <property type="term" value="F:hydrolase activity, acting on carbon-nitrogen (but not peptide) bonds"/>
    <property type="evidence" value="ECO:0007669"/>
    <property type="project" value="InterPro"/>
</dbReference>
<organism evidence="5">
    <name type="scientific">Thiothrix subterranea</name>
    <dbReference type="NCBI Taxonomy" id="2735563"/>
    <lineage>
        <taxon>Bacteria</taxon>
        <taxon>Pseudomonadati</taxon>
        <taxon>Pseudomonadota</taxon>
        <taxon>Gammaproteobacteria</taxon>
        <taxon>Thiotrichales</taxon>
        <taxon>Thiotrichaceae</taxon>
        <taxon>Thiothrix</taxon>
    </lineage>
</organism>
<evidence type="ECO:0000256" key="2">
    <source>
        <dbReference type="SAM" id="SignalP"/>
    </source>
</evidence>
<dbReference type="AlphaFoldDB" id="A0AA51R5Z5"/>
<proteinExistence type="predicted"/>
<dbReference type="EMBL" id="CP133217">
    <property type="protein sequence ID" value="WML88176.1"/>
    <property type="molecule type" value="Genomic_DNA"/>
</dbReference>
<dbReference type="InterPro" id="IPR013783">
    <property type="entry name" value="Ig-like_fold"/>
</dbReference>
<evidence type="ECO:0000259" key="3">
    <source>
        <dbReference type="PROSITE" id="PS50853"/>
    </source>
</evidence>
<dbReference type="SUPFAM" id="SSF88713">
    <property type="entry name" value="Glycoside hydrolase/deacetylase"/>
    <property type="match status" value="1"/>
</dbReference>
<dbReference type="InterPro" id="IPR002509">
    <property type="entry name" value="NODB_dom"/>
</dbReference>
<dbReference type="Pfam" id="PF00041">
    <property type="entry name" value="fn3"/>
    <property type="match status" value="2"/>
</dbReference>
<protein>
    <recommendedName>
        <fullName evidence="3">Fibronectin type-III domain-containing protein</fullName>
    </recommendedName>
</protein>
<accession>A0AA51R5Z5</accession>
<feature type="domain" description="Fibronectin type-III" evidence="3">
    <location>
        <begin position="410"/>
        <end position="500"/>
    </location>
</feature>
<dbReference type="InterPro" id="IPR050991">
    <property type="entry name" value="ECM_Regulatory_Proteins"/>
</dbReference>
<dbReference type="SMART" id="SM00060">
    <property type="entry name" value="FN3"/>
    <property type="match status" value="2"/>
</dbReference>
<dbReference type="RefSeq" id="WP_308133204.1">
    <property type="nucleotide sequence ID" value="NZ_CP133217.1"/>
</dbReference>
<sequence>MRRFLNRLAGLLVLLTLMPAQLFAGGVVLTFDDWFVDQWHDFFVNPATRPPELNGIDLHATFFVAHWRSDIKGFDQGKMGGDSHYVKLKQLENAGHEIASHSVNHLDAGQAPYALACDKAAQYYADEVEPTLSNMAGGDPTTNSAFDNNSDVSFTPTSYSYPYGSGLNVYDNTIKDKNSLLYLRGTLEDRSKPLQSTDAIYHKLGASRPHLIGDGIDFGYDNSVAEIKAALDRASNNDEVITLYGHRILTGEDLGKGLLGIPKADLLEIIRYAHNKGLKFYRFRESFQPVRVAGICDGTPPPPPPPPPPSNVLTAPSNLMTTVVSGTQINLKWQDNSSNEAGFKIERCAGATCTNFAVIQSTGANVVAFNNTGLTAGTVYRYRVRAFKGTLYSSYTTIVNAQTTPKPLTKPTSLKTTVLAGKQIRLNWKDANTTETGFKIERCTGASCTNFAEIASVGANVLTFTNTGLQAGTEYRYQIRAFNSSSFSPYSDRSKGVAKP</sequence>
<dbReference type="PANTHER" id="PTHR46708:SF2">
    <property type="entry name" value="FIBRONECTIN TYPE-III DOMAIN-CONTAINING PROTEIN"/>
    <property type="match status" value="1"/>
</dbReference>
<keyword evidence="2" id="KW-0732">Signal</keyword>
<keyword evidence="1" id="KW-0677">Repeat</keyword>
<dbReference type="InterPro" id="IPR036116">
    <property type="entry name" value="FN3_sf"/>
</dbReference>
<evidence type="ECO:0000313" key="4">
    <source>
        <dbReference type="EMBL" id="MDQ5766962.1"/>
    </source>
</evidence>
<dbReference type="SUPFAM" id="SSF49265">
    <property type="entry name" value="Fibronectin type III"/>
    <property type="match status" value="1"/>
</dbReference>
<dbReference type="Proteomes" id="UP001223336">
    <property type="component" value="Unassembled WGS sequence"/>
</dbReference>
<evidence type="ECO:0000313" key="6">
    <source>
        <dbReference type="Proteomes" id="UP001223336"/>
    </source>
</evidence>
<dbReference type="Gene3D" id="2.60.40.10">
    <property type="entry name" value="Immunoglobulins"/>
    <property type="match status" value="2"/>
</dbReference>
<dbReference type="EMBL" id="JAVFKN010000001">
    <property type="protein sequence ID" value="MDQ5766962.1"/>
    <property type="molecule type" value="Genomic_DNA"/>
</dbReference>
<reference evidence="5 6" key="1">
    <citation type="submission" date="2023-08" db="EMBL/GenBank/DDBJ databases">
        <title>New molecular markers tilS and rpoB for phylogenetic and monitoring studies of the genus Thiothrix biodiversity.</title>
        <authorList>
            <person name="Ravin N.V."/>
            <person name="Smolyakov D."/>
            <person name="Markov N.D."/>
            <person name="Beletsky A.V."/>
            <person name="Mardanov A.V."/>
            <person name="Rudenko T.S."/>
            <person name="Grabovich M.Y."/>
        </authorList>
    </citation>
    <scope>NUCLEOTIDE SEQUENCE</scope>
    <source>
        <strain evidence="5">DNT52</strain>
        <strain evidence="4 6">H33</strain>
    </source>
</reference>
<dbReference type="CDD" id="cd00063">
    <property type="entry name" value="FN3"/>
    <property type="match status" value="2"/>
</dbReference>
<evidence type="ECO:0000256" key="1">
    <source>
        <dbReference type="ARBA" id="ARBA00022737"/>
    </source>
</evidence>
<dbReference type="SUPFAM" id="SSF101447">
    <property type="entry name" value="Formin homology 2 domain (FH2 domain)"/>
    <property type="match status" value="1"/>
</dbReference>
<dbReference type="InterPro" id="IPR011330">
    <property type="entry name" value="Glyco_hydro/deAcase_b/a-brl"/>
</dbReference>
<dbReference type="InterPro" id="IPR003961">
    <property type="entry name" value="FN3_dom"/>
</dbReference>
<dbReference type="GO" id="GO:0005975">
    <property type="term" value="P:carbohydrate metabolic process"/>
    <property type="evidence" value="ECO:0007669"/>
    <property type="project" value="InterPro"/>
</dbReference>
<dbReference type="PANTHER" id="PTHR46708">
    <property type="entry name" value="TENASCIN"/>
    <property type="match status" value="1"/>
</dbReference>
<feature type="chain" id="PRO_5041381455" description="Fibronectin type-III domain-containing protein" evidence="2">
    <location>
        <begin position="25"/>
        <end position="500"/>
    </location>
</feature>
<name>A0AA51R5Z5_9GAMM</name>
<dbReference type="Proteomes" id="UP001229862">
    <property type="component" value="Chromosome"/>
</dbReference>
<dbReference type="PROSITE" id="PS50853">
    <property type="entry name" value="FN3"/>
    <property type="match status" value="2"/>
</dbReference>
<evidence type="ECO:0000313" key="5">
    <source>
        <dbReference type="EMBL" id="WML88176.1"/>
    </source>
</evidence>
<dbReference type="Gene3D" id="3.20.20.370">
    <property type="entry name" value="Glycoside hydrolase/deacetylase"/>
    <property type="match status" value="1"/>
</dbReference>
<keyword evidence="6" id="KW-1185">Reference proteome</keyword>
<gene>
    <name evidence="4" type="ORF">RCC75_00365</name>
    <name evidence="5" type="ORF">RCG00_07315</name>
</gene>
<feature type="domain" description="Fibronectin type-III" evidence="3">
    <location>
        <begin position="315"/>
        <end position="407"/>
    </location>
</feature>
<feature type="signal peptide" evidence="2">
    <location>
        <begin position="1"/>
        <end position="24"/>
    </location>
</feature>
<dbReference type="Pfam" id="PF01522">
    <property type="entry name" value="Polysacc_deac_1"/>
    <property type="match status" value="1"/>
</dbReference>